<dbReference type="RefSeq" id="WP_197163121.1">
    <property type="nucleotide sequence ID" value="NZ_JADZGI010000001.1"/>
</dbReference>
<dbReference type="Proteomes" id="UP000617634">
    <property type="component" value="Unassembled WGS sequence"/>
</dbReference>
<protein>
    <submittedName>
        <fullName evidence="2">Uncharacterized protein</fullName>
    </submittedName>
</protein>
<keyword evidence="3" id="KW-1185">Reference proteome</keyword>
<feature type="transmembrane region" description="Helical" evidence="1">
    <location>
        <begin position="36"/>
        <end position="53"/>
    </location>
</feature>
<reference evidence="2" key="1">
    <citation type="submission" date="2020-11" db="EMBL/GenBank/DDBJ databases">
        <title>Novosphingobium aureum sp. nov., a marine bacterium isolated from sediment of a salt flat.</title>
        <authorList>
            <person name="Yoo Y."/>
            <person name="Kim J.-J."/>
        </authorList>
    </citation>
    <scope>NUCLEOTIDE SEQUENCE</scope>
    <source>
        <strain evidence="2">YJ-S2-02</strain>
    </source>
</reference>
<dbReference type="EMBL" id="JADZGI010000001">
    <property type="protein sequence ID" value="MBH0113118.1"/>
    <property type="molecule type" value="Genomic_DNA"/>
</dbReference>
<gene>
    <name evidence="2" type="ORF">I5E68_09190</name>
</gene>
<keyword evidence="1" id="KW-0472">Membrane</keyword>
<sequence length="57" mass="6614">MTVTEMKQRWSEMDLGEKRKVLLWGTAQPSAKDKRTTLTIVFIAVALWIPPLLSQLW</sequence>
<accession>A0A931HCT4</accession>
<comment type="caution">
    <text evidence="2">The sequence shown here is derived from an EMBL/GenBank/DDBJ whole genome shotgun (WGS) entry which is preliminary data.</text>
</comment>
<evidence type="ECO:0000313" key="3">
    <source>
        <dbReference type="Proteomes" id="UP000617634"/>
    </source>
</evidence>
<keyword evidence="1" id="KW-1133">Transmembrane helix</keyword>
<proteinExistence type="predicted"/>
<dbReference type="AlphaFoldDB" id="A0A931HCT4"/>
<evidence type="ECO:0000313" key="2">
    <source>
        <dbReference type="EMBL" id="MBH0113118.1"/>
    </source>
</evidence>
<organism evidence="2 3">
    <name type="scientific">Novosphingobium aureum</name>
    <dbReference type="NCBI Taxonomy" id="2792964"/>
    <lineage>
        <taxon>Bacteria</taxon>
        <taxon>Pseudomonadati</taxon>
        <taxon>Pseudomonadota</taxon>
        <taxon>Alphaproteobacteria</taxon>
        <taxon>Sphingomonadales</taxon>
        <taxon>Sphingomonadaceae</taxon>
        <taxon>Novosphingobium</taxon>
    </lineage>
</organism>
<evidence type="ECO:0000256" key="1">
    <source>
        <dbReference type="SAM" id="Phobius"/>
    </source>
</evidence>
<keyword evidence="1" id="KW-0812">Transmembrane</keyword>
<name>A0A931HCT4_9SPHN</name>